<accession>A0ABP0B4A1</accession>
<feature type="chain" id="PRO_5045280740" description="Small secreted protein" evidence="1">
    <location>
        <begin position="21"/>
        <end position="97"/>
    </location>
</feature>
<reference evidence="2 3" key="1">
    <citation type="submission" date="2024-01" db="EMBL/GenBank/DDBJ databases">
        <authorList>
            <person name="Allen C."/>
            <person name="Tagirdzhanova G."/>
        </authorList>
    </citation>
    <scope>NUCLEOTIDE SEQUENCE [LARGE SCALE GENOMIC DNA]</scope>
</reference>
<evidence type="ECO:0000313" key="3">
    <source>
        <dbReference type="Proteomes" id="UP001642482"/>
    </source>
</evidence>
<keyword evidence="3" id="KW-1185">Reference proteome</keyword>
<protein>
    <recommendedName>
        <fullName evidence="4">Small secreted protein</fullName>
    </recommendedName>
</protein>
<keyword evidence="1" id="KW-0732">Signal</keyword>
<dbReference type="EMBL" id="CAWUHD010000013">
    <property type="protein sequence ID" value="CAK7214350.1"/>
    <property type="molecule type" value="Genomic_DNA"/>
</dbReference>
<organism evidence="2 3">
    <name type="scientific">Sporothrix eucalyptigena</name>
    <dbReference type="NCBI Taxonomy" id="1812306"/>
    <lineage>
        <taxon>Eukaryota</taxon>
        <taxon>Fungi</taxon>
        <taxon>Dikarya</taxon>
        <taxon>Ascomycota</taxon>
        <taxon>Pezizomycotina</taxon>
        <taxon>Sordariomycetes</taxon>
        <taxon>Sordariomycetidae</taxon>
        <taxon>Ophiostomatales</taxon>
        <taxon>Ophiostomataceae</taxon>
        <taxon>Sporothrix</taxon>
    </lineage>
</organism>
<sequence length="97" mass="10310">MWFSSAVAVAVLSAAVQVNAAAIIRAPPALTCQGDCIATMTVSASDAPNPTAWCYSYLQDEEDTVSLPTAWASNGACCFVFVILAASHHQQQQQQQY</sequence>
<evidence type="ECO:0008006" key="4">
    <source>
        <dbReference type="Google" id="ProtNLM"/>
    </source>
</evidence>
<evidence type="ECO:0000256" key="1">
    <source>
        <dbReference type="SAM" id="SignalP"/>
    </source>
</evidence>
<gene>
    <name evidence="2" type="ORF">SEUCBS140593_002159</name>
</gene>
<proteinExistence type="predicted"/>
<dbReference type="Proteomes" id="UP001642482">
    <property type="component" value="Unassembled WGS sequence"/>
</dbReference>
<feature type="signal peptide" evidence="1">
    <location>
        <begin position="1"/>
        <end position="20"/>
    </location>
</feature>
<evidence type="ECO:0000313" key="2">
    <source>
        <dbReference type="EMBL" id="CAK7214350.1"/>
    </source>
</evidence>
<comment type="caution">
    <text evidence="2">The sequence shown here is derived from an EMBL/GenBank/DDBJ whole genome shotgun (WGS) entry which is preliminary data.</text>
</comment>
<name>A0ABP0B4A1_9PEZI</name>